<dbReference type="RefSeq" id="WP_161977993.1">
    <property type="nucleotide sequence ID" value="NZ_BIFS01000002.1"/>
</dbReference>
<feature type="region of interest" description="Disordered" evidence="1">
    <location>
        <begin position="1"/>
        <end position="37"/>
    </location>
</feature>
<organism evidence="2 3">
    <name type="scientific">Dictyobacter kobayashii</name>
    <dbReference type="NCBI Taxonomy" id="2014872"/>
    <lineage>
        <taxon>Bacteria</taxon>
        <taxon>Bacillati</taxon>
        <taxon>Chloroflexota</taxon>
        <taxon>Ktedonobacteria</taxon>
        <taxon>Ktedonobacterales</taxon>
        <taxon>Dictyobacteraceae</taxon>
        <taxon>Dictyobacter</taxon>
    </lineage>
</organism>
<proteinExistence type="predicted"/>
<name>A0A402AYA1_9CHLR</name>
<reference evidence="3" key="1">
    <citation type="submission" date="2018-12" db="EMBL/GenBank/DDBJ databases">
        <title>Tengunoibacter tsumagoiensis gen. nov., sp. nov., Dictyobacter kobayashii sp. nov., D. alpinus sp. nov., and D. joshuensis sp. nov. and description of Dictyobacteraceae fam. nov. within the order Ktedonobacterales isolated from Tengu-no-mugimeshi.</title>
        <authorList>
            <person name="Wang C.M."/>
            <person name="Zheng Y."/>
            <person name="Sakai Y."/>
            <person name="Toyoda A."/>
            <person name="Minakuchi Y."/>
            <person name="Abe K."/>
            <person name="Yokota A."/>
            <person name="Yabe S."/>
        </authorList>
    </citation>
    <scope>NUCLEOTIDE SEQUENCE [LARGE SCALE GENOMIC DNA]</scope>
    <source>
        <strain evidence="3">Uno11</strain>
    </source>
</reference>
<keyword evidence="3" id="KW-1185">Reference proteome</keyword>
<dbReference type="AlphaFoldDB" id="A0A402AYA1"/>
<evidence type="ECO:0000256" key="1">
    <source>
        <dbReference type="SAM" id="MobiDB-lite"/>
    </source>
</evidence>
<evidence type="ECO:0000313" key="3">
    <source>
        <dbReference type="Proteomes" id="UP000287188"/>
    </source>
</evidence>
<dbReference type="EMBL" id="BIFS01000002">
    <property type="protein sequence ID" value="GCE24054.1"/>
    <property type="molecule type" value="Genomic_DNA"/>
</dbReference>
<protein>
    <submittedName>
        <fullName evidence="2">Uncharacterized protein</fullName>
    </submittedName>
</protein>
<feature type="compositionally biased region" description="Basic and acidic residues" evidence="1">
    <location>
        <begin position="1"/>
        <end position="19"/>
    </location>
</feature>
<accession>A0A402AYA1</accession>
<gene>
    <name evidence="2" type="ORF">KDK_78540</name>
</gene>
<dbReference type="Proteomes" id="UP000287188">
    <property type="component" value="Unassembled WGS sequence"/>
</dbReference>
<sequence>MFEHRVARGLRDKQPRGEETGPPYRGGKRGQASHLQGRTSTIRSYFYLVAQ</sequence>
<evidence type="ECO:0000313" key="2">
    <source>
        <dbReference type="EMBL" id="GCE24054.1"/>
    </source>
</evidence>
<comment type="caution">
    <text evidence="2">The sequence shown here is derived from an EMBL/GenBank/DDBJ whole genome shotgun (WGS) entry which is preliminary data.</text>
</comment>